<dbReference type="EMBL" id="JBHTIR010000716">
    <property type="protein sequence ID" value="MFD0851714.1"/>
    <property type="molecule type" value="Genomic_DNA"/>
</dbReference>
<dbReference type="InterPro" id="IPR029058">
    <property type="entry name" value="AB_hydrolase_fold"/>
</dbReference>
<sequence>AQRSAVEELDLGMAEGIDLGSLAERMVQVAERNRLAFRDYRPAPFDGKVHHLRAVERLDIDTPQPVDDGGSWRRVIADLVRHDIAGTHYSLLDGEHAEGLAETLAGIVEEDLSYAEI</sequence>
<organism evidence="1 2">
    <name type="scientific">Actinomadura adrarensis</name>
    <dbReference type="NCBI Taxonomy" id="1819600"/>
    <lineage>
        <taxon>Bacteria</taxon>
        <taxon>Bacillati</taxon>
        <taxon>Actinomycetota</taxon>
        <taxon>Actinomycetes</taxon>
        <taxon>Streptosporangiales</taxon>
        <taxon>Thermomonosporaceae</taxon>
        <taxon>Actinomadura</taxon>
    </lineage>
</organism>
<name>A0ABW3CB83_9ACTN</name>
<dbReference type="SUPFAM" id="SSF53474">
    <property type="entry name" value="alpha/beta-Hydrolases"/>
    <property type="match status" value="1"/>
</dbReference>
<reference evidence="2" key="1">
    <citation type="journal article" date="2019" name="Int. J. Syst. Evol. Microbiol.">
        <title>The Global Catalogue of Microorganisms (GCM) 10K type strain sequencing project: providing services to taxonomists for standard genome sequencing and annotation.</title>
        <authorList>
            <consortium name="The Broad Institute Genomics Platform"/>
            <consortium name="The Broad Institute Genome Sequencing Center for Infectious Disease"/>
            <person name="Wu L."/>
            <person name="Ma J."/>
        </authorList>
    </citation>
    <scope>NUCLEOTIDE SEQUENCE [LARGE SCALE GENOMIC DNA]</scope>
    <source>
        <strain evidence="2">JCM 31696</strain>
    </source>
</reference>
<dbReference type="Gene3D" id="3.40.50.1820">
    <property type="entry name" value="alpha/beta hydrolase"/>
    <property type="match status" value="1"/>
</dbReference>
<feature type="non-terminal residue" evidence="1">
    <location>
        <position position="1"/>
    </location>
</feature>
<gene>
    <name evidence="1" type="ORF">ACFQ07_05760</name>
</gene>
<protein>
    <submittedName>
        <fullName evidence="1">Uncharacterized protein</fullName>
    </submittedName>
</protein>
<comment type="caution">
    <text evidence="1">The sequence shown here is derived from an EMBL/GenBank/DDBJ whole genome shotgun (WGS) entry which is preliminary data.</text>
</comment>
<evidence type="ECO:0000313" key="1">
    <source>
        <dbReference type="EMBL" id="MFD0851714.1"/>
    </source>
</evidence>
<accession>A0ABW3CB83</accession>
<keyword evidence="2" id="KW-1185">Reference proteome</keyword>
<evidence type="ECO:0000313" key="2">
    <source>
        <dbReference type="Proteomes" id="UP001597083"/>
    </source>
</evidence>
<dbReference type="Proteomes" id="UP001597083">
    <property type="component" value="Unassembled WGS sequence"/>
</dbReference>
<proteinExistence type="predicted"/>